<keyword evidence="2" id="KW-0436">Ligase</keyword>
<gene>
    <name evidence="5" type="ORF">SAMN05216174_104301</name>
</gene>
<evidence type="ECO:0000313" key="6">
    <source>
        <dbReference type="Proteomes" id="UP000199501"/>
    </source>
</evidence>
<dbReference type="Proteomes" id="UP000199501">
    <property type="component" value="Unassembled WGS sequence"/>
</dbReference>
<evidence type="ECO:0000313" key="5">
    <source>
        <dbReference type="EMBL" id="SDC79576.1"/>
    </source>
</evidence>
<dbReference type="RefSeq" id="WP_091449949.1">
    <property type="nucleotide sequence ID" value="NZ_FMZZ01000004.1"/>
</dbReference>
<accession>A0A1G6PJ77</accession>
<feature type="domain" description="AMP-dependent synthetase/ligase" evidence="3">
    <location>
        <begin position="16"/>
        <end position="379"/>
    </location>
</feature>
<evidence type="ECO:0000259" key="4">
    <source>
        <dbReference type="Pfam" id="PF13193"/>
    </source>
</evidence>
<dbReference type="OrthoDB" id="3172305at2"/>
<dbReference type="STRING" id="1271860.SAMN05216174_104301"/>
<protein>
    <submittedName>
        <fullName evidence="5">Fatty-acyl-CoA synthase/long-chain acyl-CoA synthetase</fullName>
    </submittedName>
</protein>
<dbReference type="NCBIfam" id="NF004837">
    <property type="entry name" value="PRK06187.1"/>
    <property type="match status" value="1"/>
</dbReference>
<keyword evidence="6" id="KW-1185">Reference proteome</keyword>
<dbReference type="AlphaFoldDB" id="A0A1G6PJ77"/>
<evidence type="ECO:0000256" key="1">
    <source>
        <dbReference type="ARBA" id="ARBA00006432"/>
    </source>
</evidence>
<name>A0A1G6PJ77_9PSEU</name>
<organism evidence="5 6">
    <name type="scientific">Actinokineospora iranica</name>
    <dbReference type="NCBI Taxonomy" id="1271860"/>
    <lineage>
        <taxon>Bacteria</taxon>
        <taxon>Bacillati</taxon>
        <taxon>Actinomycetota</taxon>
        <taxon>Actinomycetes</taxon>
        <taxon>Pseudonocardiales</taxon>
        <taxon>Pseudonocardiaceae</taxon>
        <taxon>Actinokineospora</taxon>
    </lineage>
</organism>
<dbReference type="InterPro" id="IPR050237">
    <property type="entry name" value="ATP-dep_AMP-bd_enzyme"/>
</dbReference>
<dbReference type="FunFam" id="3.30.300.30:FF:000008">
    <property type="entry name" value="2,3-dihydroxybenzoate-AMP ligase"/>
    <property type="match status" value="1"/>
</dbReference>
<evidence type="ECO:0000256" key="2">
    <source>
        <dbReference type="ARBA" id="ARBA00022598"/>
    </source>
</evidence>
<feature type="domain" description="AMP-binding enzyme C-terminal" evidence="4">
    <location>
        <begin position="429"/>
        <end position="504"/>
    </location>
</feature>
<dbReference type="GO" id="GO:0016878">
    <property type="term" value="F:acid-thiol ligase activity"/>
    <property type="evidence" value="ECO:0007669"/>
    <property type="project" value="UniProtKB-ARBA"/>
</dbReference>
<sequence length="523" mass="57179">MHYPSLRTAADTIALHAAERGEQLAIICEGRQVSYGELGRRGNRIARALLAAGIAAGTRIAYLGKESEHYYAIFFACAKIGAVLVPINFRLAPEEVDHILRDSGAELLFCEREFHPTAVAGASELDSLRLVVDLDGDGERGDGLADWIAPYPDDDLVVTAEPGDPIVQIYTSGTTGLPKGVVIAHRSFFAIRDLLAEHGLPWLDWFPDDRSLISIPGFHIAGIWWAMQSFNAGVPIVAMRMFDPGEAVRLIRELRVTTTLAVPAMLQMMVQETAATPADFASLRMVNYGGSPISETLLLRCQEVLGCALVQMYGLTESGNAAICLPPEDHVPGSPRMRAAGKPYPGVEVKVVDTAGNPVPNGQVGEICVRTPAVMLEYWGMPEATERTLVDGWLHTGDAGHLDEDGYVFISDRIKDVIIVAGENVYPAEVENALTKHPAVAEAAVIGVPEERWGEAVLAFVVPSPDAQATKRELMLFLRTLIGEFKVPTRYEFVEAIPRNPSGKILRRVLREQYWSHLDRKVN</sequence>
<dbReference type="InterPro" id="IPR045851">
    <property type="entry name" value="AMP-bd_C_sf"/>
</dbReference>
<dbReference type="PANTHER" id="PTHR43767:SF1">
    <property type="entry name" value="NONRIBOSOMAL PEPTIDE SYNTHASE PES1 (EUROFUNG)-RELATED"/>
    <property type="match status" value="1"/>
</dbReference>
<comment type="similarity">
    <text evidence="1">Belongs to the ATP-dependent AMP-binding enzyme family.</text>
</comment>
<evidence type="ECO:0000259" key="3">
    <source>
        <dbReference type="Pfam" id="PF00501"/>
    </source>
</evidence>
<proteinExistence type="inferred from homology"/>
<dbReference type="Gene3D" id="3.40.50.12780">
    <property type="entry name" value="N-terminal domain of ligase-like"/>
    <property type="match status" value="1"/>
</dbReference>
<dbReference type="Pfam" id="PF00501">
    <property type="entry name" value="AMP-binding"/>
    <property type="match status" value="1"/>
</dbReference>
<dbReference type="SUPFAM" id="SSF56801">
    <property type="entry name" value="Acetyl-CoA synthetase-like"/>
    <property type="match status" value="1"/>
</dbReference>
<dbReference type="Gene3D" id="3.30.300.30">
    <property type="match status" value="1"/>
</dbReference>
<dbReference type="PANTHER" id="PTHR43767">
    <property type="entry name" value="LONG-CHAIN-FATTY-ACID--COA LIGASE"/>
    <property type="match status" value="1"/>
</dbReference>
<reference evidence="6" key="1">
    <citation type="submission" date="2016-10" db="EMBL/GenBank/DDBJ databases">
        <authorList>
            <person name="Varghese N."/>
            <person name="Submissions S."/>
        </authorList>
    </citation>
    <scope>NUCLEOTIDE SEQUENCE [LARGE SCALE GENOMIC DNA]</scope>
    <source>
        <strain evidence="6">IBRC-M 10403</strain>
    </source>
</reference>
<dbReference type="Pfam" id="PF13193">
    <property type="entry name" value="AMP-binding_C"/>
    <property type="match status" value="1"/>
</dbReference>
<dbReference type="InterPro" id="IPR000873">
    <property type="entry name" value="AMP-dep_synth/lig_dom"/>
</dbReference>
<dbReference type="EMBL" id="FMZZ01000004">
    <property type="protein sequence ID" value="SDC79576.1"/>
    <property type="molecule type" value="Genomic_DNA"/>
</dbReference>
<dbReference type="InterPro" id="IPR042099">
    <property type="entry name" value="ANL_N_sf"/>
</dbReference>
<dbReference type="InterPro" id="IPR025110">
    <property type="entry name" value="AMP-bd_C"/>
</dbReference>